<dbReference type="Pfam" id="PF01185">
    <property type="entry name" value="Hydrophobin"/>
    <property type="match status" value="1"/>
</dbReference>
<dbReference type="CDD" id="cd23507">
    <property type="entry name" value="hydrophobin_I"/>
    <property type="match status" value="1"/>
</dbReference>
<dbReference type="GO" id="GO:0005199">
    <property type="term" value="F:structural constituent of cell wall"/>
    <property type="evidence" value="ECO:0007669"/>
    <property type="project" value="InterPro"/>
</dbReference>
<dbReference type="EMBL" id="CACVBS010000112">
    <property type="protein sequence ID" value="CAA7271465.1"/>
    <property type="molecule type" value="Genomic_DNA"/>
</dbReference>
<evidence type="ECO:0000256" key="5">
    <source>
        <dbReference type="ARBA" id="ARBA00023157"/>
    </source>
</evidence>
<evidence type="ECO:0000256" key="4">
    <source>
        <dbReference type="ARBA" id="ARBA00022525"/>
    </source>
</evidence>
<evidence type="ECO:0000313" key="8">
    <source>
        <dbReference type="Proteomes" id="UP000467700"/>
    </source>
</evidence>
<dbReference type="AlphaFoldDB" id="A0A8S0W1B4"/>
<evidence type="ECO:0000256" key="3">
    <source>
        <dbReference type="ARBA" id="ARBA00022512"/>
    </source>
</evidence>
<keyword evidence="5 6" id="KW-1015">Disulfide bond</keyword>
<reference evidence="7 8" key="1">
    <citation type="submission" date="2020-01" db="EMBL/GenBank/DDBJ databases">
        <authorList>
            <person name="Gupta K D."/>
        </authorList>
    </citation>
    <scope>NUCLEOTIDE SEQUENCE [LARGE SCALE GENOMIC DNA]</scope>
</reference>
<feature type="signal peptide" evidence="6">
    <location>
        <begin position="1"/>
        <end position="18"/>
    </location>
</feature>
<evidence type="ECO:0000256" key="6">
    <source>
        <dbReference type="RuleBase" id="RU365009"/>
    </source>
</evidence>
<protein>
    <recommendedName>
        <fullName evidence="6">Hydrophobin</fullName>
    </recommendedName>
</protein>
<name>A0A8S0W1B4_CYCAE</name>
<keyword evidence="4 6" id="KW-0964">Secreted</keyword>
<comment type="similarity">
    <text evidence="2 6">Belongs to the fungal hydrophobin family.</text>
</comment>
<evidence type="ECO:0000313" key="7">
    <source>
        <dbReference type="EMBL" id="CAA7271465.1"/>
    </source>
</evidence>
<evidence type="ECO:0000256" key="2">
    <source>
        <dbReference type="ARBA" id="ARBA00010446"/>
    </source>
</evidence>
<proteinExistence type="inferred from homology"/>
<sequence length="123" mass="12546">MVAIKSLAILALPFMAMASPLVPRTDSPSQCNNGSLQCCNSSMTQDRGNLQIAQGVLGGLLGGLLGLGGLLDLVDLNALIGVQCSPISIVGNANTCTQQTVCCSNNNFNGLIALGCTPININL</sequence>
<dbReference type="Proteomes" id="UP000467700">
    <property type="component" value="Unassembled WGS sequence"/>
</dbReference>
<evidence type="ECO:0000256" key="1">
    <source>
        <dbReference type="ARBA" id="ARBA00004191"/>
    </source>
</evidence>
<dbReference type="SMART" id="SM00075">
    <property type="entry name" value="HYDRO"/>
    <property type="match status" value="1"/>
</dbReference>
<keyword evidence="8" id="KW-1185">Reference proteome</keyword>
<accession>A0A8S0W1B4</accession>
<dbReference type="OrthoDB" id="4225815at2759"/>
<keyword evidence="6" id="KW-0732">Signal</keyword>
<feature type="chain" id="PRO_5035960659" description="Hydrophobin" evidence="6">
    <location>
        <begin position="19"/>
        <end position="123"/>
    </location>
</feature>
<organism evidence="7 8">
    <name type="scientific">Cyclocybe aegerita</name>
    <name type="common">Black poplar mushroom</name>
    <name type="synonym">Agrocybe aegerita</name>
    <dbReference type="NCBI Taxonomy" id="1973307"/>
    <lineage>
        <taxon>Eukaryota</taxon>
        <taxon>Fungi</taxon>
        <taxon>Dikarya</taxon>
        <taxon>Basidiomycota</taxon>
        <taxon>Agaricomycotina</taxon>
        <taxon>Agaricomycetes</taxon>
        <taxon>Agaricomycetidae</taxon>
        <taxon>Agaricales</taxon>
        <taxon>Agaricineae</taxon>
        <taxon>Bolbitiaceae</taxon>
        <taxon>Cyclocybe</taxon>
    </lineage>
</organism>
<dbReference type="InterPro" id="IPR001338">
    <property type="entry name" value="Class_I_Hydrophobin"/>
</dbReference>
<comment type="caution">
    <text evidence="7">The sequence shown here is derived from an EMBL/GenBank/DDBJ whole genome shotgun (WGS) entry which is preliminary data.</text>
</comment>
<dbReference type="GO" id="GO:0009277">
    <property type="term" value="C:fungal-type cell wall"/>
    <property type="evidence" value="ECO:0007669"/>
    <property type="project" value="InterPro"/>
</dbReference>
<gene>
    <name evidence="7" type="ORF">AAE3_LOCUS13744</name>
</gene>
<comment type="subcellular location">
    <subcellularLocation>
        <location evidence="1 6">Secreted</location>
        <location evidence="1 6">Cell wall</location>
    </subcellularLocation>
</comment>
<keyword evidence="3 6" id="KW-0134">Cell wall</keyword>